<gene>
    <name evidence="8" type="ORF">ES724_12295</name>
</gene>
<comment type="subcellular location">
    <subcellularLocation>
        <location evidence="1">Cell membrane</location>
        <topology evidence="1">Multi-pass membrane protein</topology>
    </subcellularLocation>
</comment>
<dbReference type="AlphaFoldDB" id="A0A5C6ZR59"/>
<feature type="transmembrane region" description="Helical" evidence="7">
    <location>
        <begin position="173"/>
        <end position="191"/>
    </location>
</feature>
<evidence type="ECO:0000313" key="9">
    <source>
        <dbReference type="Proteomes" id="UP000321367"/>
    </source>
</evidence>
<evidence type="ECO:0000313" key="8">
    <source>
        <dbReference type="EMBL" id="TXD92861.1"/>
    </source>
</evidence>
<accession>A0A5C6ZR59</accession>
<dbReference type="CDD" id="cd13127">
    <property type="entry name" value="MATE_tuaB_like"/>
    <property type="match status" value="1"/>
</dbReference>
<dbReference type="EMBL" id="VORY01000016">
    <property type="protein sequence ID" value="TXD92861.1"/>
    <property type="molecule type" value="Genomic_DNA"/>
</dbReference>
<feature type="transmembrane region" description="Helical" evidence="7">
    <location>
        <begin position="147"/>
        <end position="167"/>
    </location>
</feature>
<name>A0A5C6ZR59_9FLAO</name>
<sequence length="481" mass="54696">MSLRKQATSGLVWTFAEQFGNQLIGFVVSLILARVLLPAEFGLIGMIAILVGLGRVLVDSGLTQSLIRDKNSDQEDYSTVFYFNLVASILVYILIYFIAPLVSDFYSQPILTTIIRLYCLTFVFSAFKSVQMTRLTKQLNFKLQTMITLPSNIVGGITGIYMAYAGYGVYSLVWSQIVISIISTIQVWFYSKWKPSWQFNYTKFKDHFNYGYKLALSGIIDVLFKNSYLIIIGKFFPPQQVGFYTRAETMNQLPVNNISNALKKVTFPLFASIQGDNKRLKRAYRQIMQMVVYLISPVLIFLAVLAEPTFRFLFTEKWLPAVPYFQILCITGILKPIHSYNLNVLKVKGRSDLFLRLSVIEKALIIIGILIGLQFGIYGLLYAQVAVSATTFFMNAHYTDKFIDYSAWEQIKTLIPIIALATVCGALIYLVDYYIYSKLDIVRMLIGGSIGAISYIGLSIIFKMDSYKHFKKLIAKKKVKQ</sequence>
<keyword evidence="3" id="KW-1003">Cell membrane</keyword>
<dbReference type="Proteomes" id="UP000321367">
    <property type="component" value="Unassembled WGS sequence"/>
</dbReference>
<feature type="transmembrane region" description="Helical" evidence="7">
    <location>
        <begin position="79"/>
        <end position="99"/>
    </location>
</feature>
<feature type="transmembrane region" description="Helical" evidence="7">
    <location>
        <begin position="441"/>
        <end position="462"/>
    </location>
</feature>
<dbReference type="GO" id="GO:0005886">
    <property type="term" value="C:plasma membrane"/>
    <property type="evidence" value="ECO:0007669"/>
    <property type="project" value="UniProtKB-SubCell"/>
</dbReference>
<feature type="transmembrane region" description="Helical" evidence="7">
    <location>
        <begin position="41"/>
        <end position="58"/>
    </location>
</feature>
<keyword evidence="5 7" id="KW-1133">Transmembrane helix</keyword>
<dbReference type="PANTHER" id="PTHR30250:SF10">
    <property type="entry name" value="LIPOPOLYSACCHARIDE BIOSYNTHESIS PROTEIN WZXC"/>
    <property type="match status" value="1"/>
</dbReference>
<proteinExistence type="inferred from homology"/>
<dbReference type="PANTHER" id="PTHR30250">
    <property type="entry name" value="PST FAMILY PREDICTED COLANIC ACID TRANSPORTER"/>
    <property type="match status" value="1"/>
</dbReference>
<dbReference type="OrthoDB" id="9770347at2"/>
<evidence type="ECO:0000256" key="5">
    <source>
        <dbReference type="ARBA" id="ARBA00022989"/>
    </source>
</evidence>
<dbReference type="Pfam" id="PF13440">
    <property type="entry name" value="Polysacc_synt_3"/>
    <property type="match status" value="1"/>
</dbReference>
<evidence type="ECO:0000256" key="1">
    <source>
        <dbReference type="ARBA" id="ARBA00004651"/>
    </source>
</evidence>
<keyword evidence="4 7" id="KW-0812">Transmembrane</keyword>
<dbReference type="InterPro" id="IPR050833">
    <property type="entry name" value="Poly_Biosynth_Transport"/>
</dbReference>
<evidence type="ECO:0000256" key="6">
    <source>
        <dbReference type="ARBA" id="ARBA00023136"/>
    </source>
</evidence>
<keyword evidence="9" id="KW-1185">Reference proteome</keyword>
<organism evidence="8 9">
    <name type="scientific">Gillisia hiemivivida</name>
    <dbReference type="NCBI Taxonomy" id="291190"/>
    <lineage>
        <taxon>Bacteria</taxon>
        <taxon>Pseudomonadati</taxon>
        <taxon>Bacteroidota</taxon>
        <taxon>Flavobacteriia</taxon>
        <taxon>Flavobacteriales</taxon>
        <taxon>Flavobacteriaceae</taxon>
        <taxon>Gillisia</taxon>
    </lineage>
</organism>
<feature type="transmembrane region" description="Helical" evidence="7">
    <location>
        <begin position="414"/>
        <end position="435"/>
    </location>
</feature>
<feature type="transmembrane region" description="Helical" evidence="7">
    <location>
        <begin position="105"/>
        <end position="127"/>
    </location>
</feature>
<feature type="transmembrane region" description="Helical" evidence="7">
    <location>
        <begin position="287"/>
        <end position="306"/>
    </location>
</feature>
<comment type="similarity">
    <text evidence="2">Belongs to the polysaccharide synthase family.</text>
</comment>
<feature type="transmembrane region" description="Helical" evidence="7">
    <location>
        <begin position="12"/>
        <end position="35"/>
    </location>
</feature>
<reference evidence="8 9" key="1">
    <citation type="submission" date="2019-08" db="EMBL/GenBank/DDBJ databases">
        <title>Genome sequence of Gillisia hiemivivida IC154 (type strain).</title>
        <authorList>
            <person name="Bowman J.P."/>
        </authorList>
    </citation>
    <scope>NUCLEOTIDE SEQUENCE [LARGE SCALE GENOMIC DNA]</scope>
    <source>
        <strain evidence="8 9">IC154</strain>
    </source>
</reference>
<dbReference type="RefSeq" id="WP_146933346.1">
    <property type="nucleotide sequence ID" value="NZ_CBCSHZ010000015.1"/>
</dbReference>
<comment type="caution">
    <text evidence="8">The sequence shown here is derived from an EMBL/GenBank/DDBJ whole genome shotgun (WGS) entry which is preliminary data.</text>
</comment>
<evidence type="ECO:0000256" key="2">
    <source>
        <dbReference type="ARBA" id="ARBA00007430"/>
    </source>
</evidence>
<protein>
    <submittedName>
        <fullName evidence="8">Lipopolysaccharide biosynthesis protein</fullName>
    </submittedName>
</protein>
<evidence type="ECO:0000256" key="3">
    <source>
        <dbReference type="ARBA" id="ARBA00022475"/>
    </source>
</evidence>
<keyword evidence="6 7" id="KW-0472">Membrane</keyword>
<evidence type="ECO:0000256" key="7">
    <source>
        <dbReference type="SAM" id="Phobius"/>
    </source>
</evidence>
<evidence type="ECO:0000256" key="4">
    <source>
        <dbReference type="ARBA" id="ARBA00022692"/>
    </source>
</evidence>